<dbReference type="PRINTS" id="PR00778">
    <property type="entry name" value="HTHARSR"/>
</dbReference>
<dbReference type="PANTHER" id="PTHR33154">
    <property type="entry name" value="TRANSCRIPTIONAL REGULATOR, ARSR FAMILY"/>
    <property type="match status" value="1"/>
</dbReference>
<feature type="domain" description="HTH arsR-type" evidence="4">
    <location>
        <begin position="38"/>
        <end position="133"/>
    </location>
</feature>
<dbReference type="InterPro" id="IPR036390">
    <property type="entry name" value="WH_DNA-bd_sf"/>
</dbReference>
<organism evidence="5 6">
    <name type="scientific">Pseudonocardia dioxanivorans (strain ATCC 55486 / DSM 44775 / JCM 13855 / CB1190)</name>
    <dbReference type="NCBI Taxonomy" id="675635"/>
    <lineage>
        <taxon>Bacteria</taxon>
        <taxon>Bacillati</taxon>
        <taxon>Actinomycetota</taxon>
        <taxon>Actinomycetes</taxon>
        <taxon>Pseudonocardiales</taxon>
        <taxon>Pseudonocardiaceae</taxon>
        <taxon>Pseudonocardia</taxon>
    </lineage>
</organism>
<dbReference type="InterPro" id="IPR051081">
    <property type="entry name" value="HTH_MetalResp_TranReg"/>
</dbReference>
<dbReference type="GO" id="GO:0003700">
    <property type="term" value="F:DNA-binding transcription factor activity"/>
    <property type="evidence" value="ECO:0007669"/>
    <property type="project" value="InterPro"/>
</dbReference>
<evidence type="ECO:0000313" key="5">
    <source>
        <dbReference type="EMBL" id="AEA25185.1"/>
    </source>
</evidence>
<dbReference type="SMART" id="SM00418">
    <property type="entry name" value="HTH_ARSR"/>
    <property type="match status" value="1"/>
</dbReference>
<dbReference type="PROSITE" id="PS50987">
    <property type="entry name" value="HTH_ARSR_2"/>
    <property type="match status" value="1"/>
</dbReference>
<accession>F4CR94</accession>
<dbReference type="InterPro" id="IPR001845">
    <property type="entry name" value="HTH_ArsR_DNA-bd_dom"/>
</dbReference>
<dbReference type="AlphaFoldDB" id="F4CR94"/>
<dbReference type="Proteomes" id="UP000007809">
    <property type="component" value="Chromosome"/>
</dbReference>
<dbReference type="PANTHER" id="PTHR33154:SF18">
    <property type="entry name" value="ARSENICAL RESISTANCE OPERON REPRESSOR"/>
    <property type="match status" value="1"/>
</dbReference>
<dbReference type="EMBL" id="CP002593">
    <property type="protein sequence ID" value="AEA25185.1"/>
    <property type="molecule type" value="Genomic_DNA"/>
</dbReference>
<dbReference type="HOGENOM" id="CLU_097806_7_1_11"/>
<evidence type="ECO:0000256" key="1">
    <source>
        <dbReference type="ARBA" id="ARBA00023015"/>
    </source>
</evidence>
<dbReference type="SUPFAM" id="SSF46785">
    <property type="entry name" value="Winged helix' DNA-binding domain"/>
    <property type="match status" value="1"/>
</dbReference>
<keyword evidence="1" id="KW-0805">Transcription regulation</keyword>
<evidence type="ECO:0000256" key="3">
    <source>
        <dbReference type="ARBA" id="ARBA00023163"/>
    </source>
</evidence>
<keyword evidence="2" id="KW-0238">DNA-binding</keyword>
<dbReference type="CDD" id="cd00090">
    <property type="entry name" value="HTH_ARSR"/>
    <property type="match status" value="1"/>
</dbReference>
<dbReference type="STRING" id="675635.Psed_2985"/>
<reference evidence="5 6" key="1">
    <citation type="journal article" date="2011" name="J. Bacteriol.">
        <title>Genome sequence of the 1,4-dioxane-degrading Pseudonocardia dioxanivorans strain CB1190.</title>
        <authorList>
            <person name="Sales C.M."/>
            <person name="Mahendra S."/>
            <person name="Grostern A."/>
            <person name="Parales R.E."/>
            <person name="Goodwin L.A."/>
            <person name="Woyke T."/>
            <person name="Nolan M."/>
            <person name="Lapidus A."/>
            <person name="Chertkov O."/>
            <person name="Ovchinnikova G."/>
            <person name="Sczyrba A."/>
            <person name="Alvarez-Cohen L."/>
        </authorList>
    </citation>
    <scope>NUCLEOTIDE SEQUENCE [LARGE SCALE GENOMIC DNA]</scope>
    <source>
        <strain evidence="6">ATCC 55486 / DSM 44775 / JCM 13855 / CB1190</strain>
    </source>
</reference>
<name>F4CR94_PSEUX</name>
<sequence>MSAASRTSIEIVHKVPSDRQGLRVIDPDQVCDATAVLADEAQLQHSATVLDALGEVNRLSILLALLHAGDLCVSDLAVAVGMSDSAVSHALRLLRAHGMVTAHREGRLVRYRLAGGLARRLLEVVSEEAVAPVTLHAHGHADPAGDKAGAS</sequence>
<protein>
    <submittedName>
        <fullName evidence="5">Regulatory protein ArsR</fullName>
    </submittedName>
</protein>
<keyword evidence="6" id="KW-1185">Reference proteome</keyword>
<keyword evidence="3" id="KW-0804">Transcription</keyword>
<dbReference type="KEGG" id="pdx:Psed_2985"/>
<dbReference type="GO" id="GO:0003677">
    <property type="term" value="F:DNA binding"/>
    <property type="evidence" value="ECO:0007669"/>
    <property type="project" value="UniProtKB-KW"/>
</dbReference>
<dbReference type="eggNOG" id="COG0640">
    <property type="taxonomic scope" value="Bacteria"/>
</dbReference>
<proteinExistence type="predicted"/>
<dbReference type="InterPro" id="IPR036388">
    <property type="entry name" value="WH-like_DNA-bd_sf"/>
</dbReference>
<evidence type="ECO:0000313" key="6">
    <source>
        <dbReference type="Proteomes" id="UP000007809"/>
    </source>
</evidence>
<dbReference type="Pfam" id="PF01022">
    <property type="entry name" value="HTH_5"/>
    <property type="match status" value="1"/>
</dbReference>
<gene>
    <name evidence="5" type="ordered locus">Psed_2985</name>
</gene>
<dbReference type="Gene3D" id="1.10.10.10">
    <property type="entry name" value="Winged helix-like DNA-binding domain superfamily/Winged helix DNA-binding domain"/>
    <property type="match status" value="1"/>
</dbReference>
<dbReference type="NCBIfam" id="NF033788">
    <property type="entry name" value="HTH_metalloreg"/>
    <property type="match status" value="1"/>
</dbReference>
<evidence type="ECO:0000256" key="2">
    <source>
        <dbReference type="ARBA" id="ARBA00023125"/>
    </source>
</evidence>
<dbReference type="InterPro" id="IPR011991">
    <property type="entry name" value="ArsR-like_HTH"/>
</dbReference>
<evidence type="ECO:0000259" key="4">
    <source>
        <dbReference type="PROSITE" id="PS50987"/>
    </source>
</evidence>